<dbReference type="Proteomes" id="UP000635853">
    <property type="component" value="Unassembled WGS sequence"/>
</dbReference>
<dbReference type="InterPro" id="IPR002559">
    <property type="entry name" value="Transposase_11"/>
</dbReference>
<name>A0ABS1RL19_9RHOB</name>
<organism evidence="3 4">
    <name type="scientific">Rhodovulum visakhapatnamense</name>
    <dbReference type="NCBI Taxonomy" id="364297"/>
    <lineage>
        <taxon>Bacteria</taxon>
        <taxon>Pseudomonadati</taxon>
        <taxon>Pseudomonadota</taxon>
        <taxon>Alphaproteobacteria</taxon>
        <taxon>Rhodobacterales</taxon>
        <taxon>Paracoccaceae</taxon>
        <taxon>Rhodovulum</taxon>
    </lineage>
</organism>
<reference evidence="4" key="1">
    <citation type="submission" date="2021-01" db="EMBL/GenBank/DDBJ databases">
        <title>Draft genomes of Rhodovulum sulfidophilum.</title>
        <authorList>
            <person name="Guzman M.S."/>
        </authorList>
    </citation>
    <scope>NUCLEOTIDE SEQUENCE [LARGE SCALE GENOMIC DNA]</scope>
    <source>
        <strain evidence="4">AB19</strain>
    </source>
</reference>
<keyword evidence="4" id="KW-1185">Reference proteome</keyword>
<dbReference type="InterPro" id="IPR025161">
    <property type="entry name" value="IS402-like_dom"/>
</dbReference>
<dbReference type="SUPFAM" id="SSF53098">
    <property type="entry name" value="Ribonuclease H-like"/>
    <property type="match status" value="1"/>
</dbReference>
<dbReference type="EMBL" id="JAESIL010000134">
    <property type="protein sequence ID" value="MBL3580345.1"/>
    <property type="molecule type" value="Genomic_DNA"/>
</dbReference>
<evidence type="ECO:0000259" key="1">
    <source>
        <dbReference type="Pfam" id="PF01609"/>
    </source>
</evidence>
<gene>
    <name evidence="3" type="ORF">JMJ92_19660</name>
</gene>
<evidence type="ECO:0000259" key="2">
    <source>
        <dbReference type="Pfam" id="PF13340"/>
    </source>
</evidence>
<dbReference type="PANTHER" id="PTHR30007">
    <property type="entry name" value="PHP DOMAIN PROTEIN"/>
    <property type="match status" value="1"/>
</dbReference>
<evidence type="ECO:0000313" key="4">
    <source>
        <dbReference type="Proteomes" id="UP000635853"/>
    </source>
</evidence>
<dbReference type="Pfam" id="PF01609">
    <property type="entry name" value="DDE_Tnp_1"/>
    <property type="match status" value="1"/>
</dbReference>
<dbReference type="InterPro" id="IPR012337">
    <property type="entry name" value="RNaseH-like_sf"/>
</dbReference>
<sequence>MTCATCTGRGADGQACPFLPQVHGKPRVDDRRVLSGIIFINRNGLRWRDAPEAYGPHKTLYSRWKRWSEKGIFARMMAGLAAEHGEQKTVMIDATYLKAPRTATGMAAKKGGVPDQAEFEDQKTIRGIVFLRTGGMNTKLHAICDSNGRPFNLFVTAGPVSDDIGARALLGPLPKVGWLLGDRGYDADWFRDALKDKGIRAVRGRFDPLDQILSPVTPGRKQRKTPVKYDRRRYKRRNRIETMFGRLKDWRRVATRYDRCPKVFLSAIALAAVVIYCL</sequence>
<proteinExistence type="predicted"/>
<dbReference type="Pfam" id="PF13340">
    <property type="entry name" value="DUF4096"/>
    <property type="match status" value="1"/>
</dbReference>
<evidence type="ECO:0000313" key="3">
    <source>
        <dbReference type="EMBL" id="MBL3580345.1"/>
    </source>
</evidence>
<feature type="domain" description="Insertion element IS402-like" evidence="2">
    <location>
        <begin position="17"/>
        <end position="77"/>
    </location>
</feature>
<accession>A0ABS1RL19</accession>
<feature type="domain" description="Transposase IS4-like" evidence="1">
    <location>
        <begin position="87"/>
        <end position="272"/>
    </location>
</feature>
<protein>
    <submittedName>
        <fullName evidence="3">IS5 family transposase</fullName>
    </submittedName>
</protein>
<comment type="caution">
    <text evidence="3">The sequence shown here is derived from an EMBL/GenBank/DDBJ whole genome shotgun (WGS) entry which is preliminary data.</text>
</comment>
<dbReference type="PANTHER" id="PTHR30007:SF1">
    <property type="entry name" value="BLR1914 PROTEIN"/>
    <property type="match status" value="1"/>
</dbReference>
<dbReference type="NCBIfam" id="NF033580">
    <property type="entry name" value="transpos_IS5_3"/>
    <property type="match status" value="1"/>
</dbReference>